<feature type="domain" description="SRCR" evidence="3">
    <location>
        <begin position="537"/>
        <end position="643"/>
    </location>
</feature>
<dbReference type="PANTHER" id="PTHR45691">
    <property type="entry name" value="PROTEIN DIAPHANOUS"/>
    <property type="match status" value="1"/>
</dbReference>
<dbReference type="Pfam" id="PF07460">
    <property type="entry name" value="NUMOD3"/>
    <property type="match status" value="2"/>
</dbReference>
<accession>A0A836BQM9</accession>
<reference evidence="4" key="1">
    <citation type="journal article" date="2020" name="bioRxiv">
        <title>Comparative genomics of Chlamydomonas.</title>
        <authorList>
            <person name="Craig R.J."/>
            <person name="Hasan A.R."/>
            <person name="Ness R.W."/>
            <person name="Keightley P.D."/>
        </authorList>
    </citation>
    <scope>NUCLEOTIDE SEQUENCE</scope>
    <source>
        <strain evidence="4">CCAP 11/70</strain>
    </source>
</reference>
<dbReference type="SMART" id="SM00496">
    <property type="entry name" value="IENR2"/>
    <property type="match status" value="4"/>
</dbReference>
<feature type="region of interest" description="Disordered" evidence="2">
    <location>
        <begin position="1"/>
        <end position="50"/>
    </location>
</feature>
<dbReference type="OrthoDB" id="547291at2759"/>
<comment type="caution">
    <text evidence="4">The sequence shown here is derived from an EMBL/GenBank/DDBJ whole genome shotgun (WGS) entry which is preliminary data.</text>
</comment>
<feature type="compositionally biased region" description="Low complexity" evidence="2">
    <location>
        <begin position="672"/>
        <end position="682"/>
    </location>
</feature>
<proteinExistence type="predicted"/>
<evidence type="ECO:0000256" key="2">
    <source>
        <dbReference type="SAM" id="MobiDB-lite"/>
    </source>
</evidence>
<dbReference type="EMBL" id="JAEHOE010000167">
    <property type="protein sequence ID" value="KAG2483763.1"/>
    <property type="molecule type" value="Genomic_DNA"/>
</dbReference>
<dbReference type="Gene3D" id="3.10.250.10">
    <property type="entry name" value="SRCR-like domain"/>
    <property type="match status" value="1"/>
</dbReference>
<protein>
    <recommendedName>
        <fullName evidence="3">SRCR domain-containing protein</fullName>
    </recommendedName>
</protein>
<feature type="compositionally biased region" description="Pro residues" evidence="2">
    <location>
        <begin position="199"/>
        <end position="222"/>
    </location>
</feature>
<feature type="domain" description="SRCR" evidence="3">
    <location>
        <begin position="49"/>
        <end position="194"/>
    </location>
</feature>
<dbReference type="GO" id="GO:0003677">
    <property type="term" value="F:DNA binding"/>
    <property type="evidence" value="ECO:0007669"/>
    <property type="project" value="InterPro"/>
</dbReference>
<gene>
    <name evidence="4" type="ORF">HYH03_017418</name>
</gene>
<evidence type="ECO:0000259" key="3">
    <source>
        <dbReference type="PROSITE" id="PS50287"/>
    </source>
</evidence>
<dbReference type="InterPro" id="IPR051412">
    <property type="entry name" value="Formin_Homology_Diaphanous_sf"/>
</dbReference>
<organism evidence="4 5">
    <name type="scientific">Edaphochlamys debaryana</name>
    <dbReference type="NCBI Taxonomy" id="47281"/>
    <lineage>
        <taxon>Eukaryota</taxon>
        <taxon>Viridiplantae</taxon>
        <taxon>Chlorophyta</taxon>
        <taxon>core chlorophytes</taxon>
        <taxon>Chlorophyceae</taxon>
        <taxon>CS clade</taxon>
        <taxon>Chlamydomonadales</taxon>
        <taxon>Chlamydomonadales incertae sedis</taxon>
        <taxon>Edaphochlamys</taxon>
    </lineage>
</organism>
<dbReference type="PRINTS" id="PR01217">
    <property type="entry name" value="PRICHEXTENSN"/>
</dbReference>
<dbReference type="GO" id="GO:0030041">
    <property type="term" value="P:actin filament polymerization"/>
    <property type="evidence" value="ECO:0007669"/>
    <property type="project" value="TreeGrafter"/>
</dbReference>
<dbReference type="PANTHER" id="PTHR45691:SF6">
    <property type="entry name" value="PROTEIN DIAPHANOUS"/>
    <property type="match status" value="1"/>
</dbReference>
<evidence type="ECO:0000256" key="1">
    <source>
        <dbReference type="ARBA" id="ARBA00023157"/>
    </source>
</evidence>
<keyword evidence="1" id="KW-1015">Disulfide bond</keyword>
<feature type="compositionally biased region" description="Pro residues" evidence="2">
    <location>
        <begin position="1"/>
        <end position="45"/>
    </location>
</feature>
<dbReference type="SMART" id="SM00202">
    <property type="entry name" value="SR"/>
    <property type="match status" value="1"/>
</dbReference>
<dbReference type="InterPro" id="IPR001190">
    <property type="entry name" value="SRCR"/>
</dbReference>
<feature type="region of interest" description="Disordered" evidence="2">
    <location>
        <begin position="642"/>
        <end position="682"/>
    </location>
</feature>
<dbReference type="InterPro" id="IPR003611">
    <property type="entry name" value="NUMOD3"/>
</dbReference>
<feature type="region of interest" description="Disordered" evidence="2">
    <location>
        <begin position="193"/>
        <end position="224"/>
    </location>
</feature>
<sequence length="682" mass="72966">MQPPSPSPPPAPPTPPPRPPFPSPSPPPPRPPPTYPPPPSPPVPHNLPIRIADGRSNTSGILQIWDEATQAWGSVCISPSAFESVAGPSSNDEYWTELAVLACRQMGLPSARAAIVNPESRRYPWRTHKLAEALPAKAVIRLFYSGCAEAATAKSMFDCVGQLAVLDRAVEDCDEAAQLVGVGETFTPIAITCRNPRKASPPPPSPPPVPPMPPSPPPPPPLQYGNYTMRRASTRTTRATTRTCESEAHKAKISAAKKGKPKTEAHKAKISAAKKGKKRKPFTAEHKAKISAAQTGKPLSEAHKANISAGQKRKREAELGGVKYKDDWTPMQAYFYNKDGKRVAPPPPPVPEAVVQNDVVVEVDMPFDSVYTFCFGARAHGAPATDPLFWGTACLPEDPYSSVVPSGRLVAHTLCNQITNGERPYGVWWYGLDLPPSVRVDVNAIPDSPVTISSLDCAGYGGSAAEVVAVGAGLHKYEYRFLGVPNNVSFCEATIVDPIPNSVKNVCPQDGRAVVQLALTCSRQDYLDMASGYLLNLRLTGGDGTWGRVEVQDRRYLEDAVLKGWRGVCAPALKVAHAQAVAAAESEGARRIDQVACVDYPYLDPRALRGEQAQMSFLRDCYDGSPNGLPMCESGQSAVISCGGASPDPSPSPAPSYGNSPPPAYYGPYGGRPPVYGPYGSY</sequence>
<keyword evidence="5" id="KW-1185">Reference proteome</keyword>
<dbReference type="PROSITE" id="PS50287">
    <property type="entry name" value="SRCR_2"/>
    <property type="match status" value="2"/>
</dbReference>
<feature type="compositionally biased region" description="Basic residues" evidence="2">
    <location>
        <begin position="251"/>
        <end position="260"/>
    </location>
</feature>
<name>A0A836BQM9_9CHLO</name>
<evidence type="ECO:0000313" key="5">
    <source>
        <dbReference type="Proteomes" id="UP000612055"/>
    </source>
</evidence>
<dbReference type="GO" id="GO:0016020">
    <property type="term" value="C:membrane"/>
    <property type="evidence" value="ECO:0007669"/>
    <property type="project" value="InterPro"/>
</dbReference>
<dbReference type="GO" id="GO:0005884">
    <property type="term" value="C:actin filament"/>
    <property type="evidence" value="ECO:0007669"/>
    <property type="project" value="TreeGrafter"/>
</dbReference>
<evidence type="ECO:0000313" key="4">
    <source>
        <dbReference type="EMBL" id="KAG2483763.1"/>
    </source>
</evidence>
<feature type="region of interest" description="Disordered" evidence="2">
    <location>
        <begin position="236"/>
        <end position="265"/>
    </location>
</feature>
<feature type="compositionally biased region" description="Pro residues" evidence="2">
    <location>
        <begin position="648"/>
        <end position="665"/>
    </location>
</feature>
<dbReference type="Proteomes" id="UP000612055">
    <property type="component" value="Unassembled WGS sequence"/>
</dbReference>
<dbReference type="AlphaFoldDB" id="A0A836BQM9"/>
<dbReference type="InterPro" id="IPR036772">
    <property type="entry name" value="SRCR-like_dom_sf"/>
</dbReference>